<dbReference type="Proteomes" id="UP000293162">
    <property type="component" value="Unassembled WGS sequence"/>
</dbReference>
<accession>A0A4Q5LYY2</accession>
<evidence type="ECO:0000256" key="2">
    <source>
        <dbReference type="SAM" id="SignalP"/>
    </source>
</evidence>
<dbReference type="EMBL" id="SEWF01000017">
    <property type="protein sequence ID" value="RYU95156.1"/>
    <property type="molecule type" value="Genomic_DNA"/>
</dbReference>
<comment type="caution">
    <text evidence="3">The sequence shown here is derived from an EMBL/GenBank/DDBJ whole genome shotgun (WGS) entry which is preliminary data.</text>
</comment>
<dbReference type="Pfam" id="PF19841">
    <property type="entry name" value="GldN"/>
    <property type="match status" value="1"/>
</dbReference>
<evidence type="ECO:0000256" key="1">
    <source>
        <dbReference type="SAM" id="MobiDB-lite"/>
    </source>
</evidence>
<feature type="compositionally biased region" description="Basic and acidic residues" evidence="1">
    <location>
        <begin position="106"/>
        <end position="119"/>
    </location>
</feature>
<dbReference type="AlphaFoldDB" id="A0A4Q5LYY2"/>
<feature type="chain" id="PRO_5020621314" evidence="2">
    <location>
        <begin position="22"/>
        <end position="300"/>
    </location>
</feature>
<sequence>MRKLQGMALGVALITSQLAVAQEKTNNNLNPLSVRPINDSNVMYKTTLWRKIDLREKQNQPLFAKGAEITKHLMEAVKAGLLDAYTNDSLTTKLTLEQFSERLQMKEEGGGLSQEEKDAGFGAETPAGGGSDDGWGGGGDKATTATDTTGAGFSTPTAIASSATEYFPSQLTTLELKEDWIFDKQRSRQYFDIQSLGIVIPAAQTTLGFDRPVAYFRYKDLERYFRSNPKCIWYNAANVAQHKNLADAFELRLFHGRITKKSNASDRDLDDIYKSAREGMLKSEQLEHELMEFEHNLWEY</sequence>
<dbReference type="OrthoDB" id="1141916at2"/>
<evidence type="ECO:0000313" key="4">
    <source>
        <dbReference type="Proteomes" id="UP000293162"/>
    </source>
</evidence>
<proteinExistence type="predicted"/>
<organism evidence="3 4">
    <name type="scientific">Emticicia agri</name>
    <dbReference type="NCBI Taxonomy" id="2492393"/>
    <lineage>
        <taxon>Bacteria</taxon>
        <taxon>Pseudomonadati</taxon>
        <taxon>Bacteroidota</taxon>
        <taxon>Cytophagia</taxon>
        <taxon>Cytophagales</taxon>
        <taxon>Leadbetterellaceae</taxon>
        <taxon>Emticicia</taxon>
    </lineage>
</organism>
<reference evidence="3 4" key="1">
    <citation type="submission" date="2019-02" db="EMBL/GenBank/DDBJ databases">
        <title>Bacterial novel species Emticicia sp. 17J42-9 isolated from soil.</title>
        <authorList>
            <person name="Jung H.-Y."/>
        </authorList>
    </citation>
    <scope>NUCLEOTIDE SEQUENCE [LARGE SCALE GENOMIC DNA]</scope>
    <source>
        <strain evidence="3 4">17J42-9</strain>
    </source>
</reference>
<keyword evidence="2" id="KW-0732">Signal</keyword>
<feature type="compositionally biased region" description="Low complexity" evidence="1">
    <location>
        <begin position="141"/>
        <end position="152"/>
    </location>
</feature>
<protein>
    <submittedName>
        <fullName evidence="3">Gliding motility protein GldN</fullName>
    </submittedName>
</protein>
<dbReference type="InterPro" id="IPR019847">
    <property type="entry name" value="Gliding_motility_assoc_GldN"/>
</dbReference>
<feature type="region of interest" description="Disordered" evidence="1">
    <location>
        <begin position="106"/>
        <end position="153"/>
    </location>
</feature>
<dbReference type="RefSeq" id="WP_130021405.1">
    <property type="nucleotide sequence ID" value="NZ_SEWF01000017.1"/>
</dbReference>
<dbReference type="NCBIfam" id="TIGR03523">
    <property type="entry name" value="GldN"/>
    <property type="match status" value="1"/>
</dbReference>
<feature type="signal peptide" evidence="2">
    <location>
        <begin position="1"/>
        <end position="21"/>
    </location>
</feature>
<keyword evidence="4" id="KW-1185">Reference proteome</keyword>
<evidence type="ECO:0000313" key="3">
    <source>
        <dbReference type="EMBL" id="RYU95156.1"/>
    </source>
</evidence>
<name>A0A4Q5LYY2_9BACT</name>
<feature type="compositionally biased region" description="Gly residues" evidence="1">
    <location>
        <begin position="127"/>
        <end position="140"/>
    </location>
</feature>
<gene>
    <name evidence="3" type="primary">gldN</name>
    <name evidence="3" type="ORF">EWM59_12965</name>
</gene>